<dbReference type="Ensembl" id="ENSHBUT00000004888.1">
    <property type="protein sequence ID" value="ENSHBUP00000025869.1"/>
    <property type="gene ID" value="ENSHBUG00000008134.1"/>
</dbReference>
<dbReference type="PANTHER" id="PTHR48011:SF4">
    <property type="entry name" value="MITOGEN-ACTIVATED PROTEIN KINASE KINASE KINASE 19"/>
    <property type="match status" value="1"/>
</dbReference>
<dbReference type="Proteomes" id="UP000264840">
    <property type="component" value="Unplaced"/>
</dbReference>
<dbReference type="Gene3D" id="1.10.510.10">
    <property type="entry name" value="Transferase(Phosphotransferase) domain 1"/>
    <property type="match status" value="1"/>
</dbReference>
<dbReference type="PANTHER" id="PTHR48011">
    <property type="entry name" value="CCR4-NOT TRANSCRIPTIONAL COMPLEX SUBUNIT CAF120-RELATED"/>
    <property type="match status" value="1"/>
</dbReference>
<dbReference type="GeneTree" id="ENSGT00940000178009"/>
<dbReference type="AlphaFoldDB" id="A0A3Q2WU89"/>
<evidence type="ECO:0000259" key="1">
    <source>
        <dbReference type="PROSITE" id="PS50011"/>
    </source>
</evidence>
<reference evidence="2" key="1">
    <citation type="submission" date="2025-08" db="UniProtKB">
        <authorList>
            <consortium name="Ensembl"/>
        </authorList>
    </citation>
    <scope>IDENTIFICATION</scope>
</reference>
<evidence type="ECO:0000313" key="3">
    <source>
        <dbReference type="Proteomes" id="UP000264840"/>
    </source>
</evidence>
<keyword evidence="3" id="KW-1185">Reference proteome</keyword>
<protein>
    <recommendedName>
        <fullName evidence="1">Protein kinase domain-containing protein</fullName>
    </recommendedName>
</protein>
<dbReference type="Pfam" id="PF00069">
    <property type="entry name" value="Pkinase"/>
    <property type="match status" value="1"/>
</dbReference>
<accession>A0A3Q2WU89</accession>
<name>A0A3Q2WU89_HAPBU</name>
<sequence>MAPECILMFEEASFQTDMWSLGATYLEILTGSAPWMVKKQRELAALMATKTPPHALSHLSDKNSFLGDLVSYDPDSRPSASDVVKFLKSGIPRPHTFILLLDYFSCLKILTYMCTGLSSSRIPDSIMAYACCFEKDTSCEGENFISEKVQMYINTDSGLVFSDKLIHRMFNEIWMASLC</sequence>
<dbReference type="PROSITE" id="PS50011">
    <property type="entry name" value="PROTEIN_KINASE_DOM"/>
    <property type="match status" value="1"/>
</dbReference>
<dbReference type="GO" id="GO:0004672">
    <property type="term" value="F:protein kinase activity"/>
    <property type="evidence" value="ECO:0007669"/>
    <property type="project" value="InterPro"/>
</dbReference>
<dbReference type="GO" id="GO:0007165">
    <property type="term" value="P:signal transduction"/>
    <property type="evidence" value="ECO:0007669"/>
    <property type="project" value="TreeGrafter"/>
</dbReference>
<dbReference type="GO" id="GO:0005524">
    <property type="term" value="F:ATP binding"/>
    <property type="evidence" value="ECO:0007669"/>
    <property type="project" value="InterPro"/>
</dbReference>
<dbReference type="InterPro" id="IPR000719">
    <property type="entry name" value="Prot_kinase_dom"/>
</dbReference>
<feature type="domain" description="Protein kinase" evidence="1">
    <location>
        <begin position="1"/>
        <end position="98"/>
    </location>
</feature>
<dbReference type="SUPFAM" id="SSF56112">
    <property type="entry name" value="Protein kinase-like (PK-like)"/>
    <property type="match status" value="1"/>
</dbReference>
<organism evidence="2 3">
    <name type="scientific">Haplochromis burtoni</name>
    <name type="common">Burton's mouthbrooder</name>
    <name type="synonym">Chromis burtoni</name>
    <dbReference type="NCBI Taxonomy" id="8153"/>
    <lineage>
        <taxon>Eukaryota</taxon>
        <taxon>Metazoa</taxon>
        <taxon>Chordata</taxon>
        <taxon>Craniata</taxon>
        <taxon>Vertebrata</taxon>
        <taxon>Euteleostomi</taxon>
        <taxon>Actinopterygii</taxon>
        <taxon>Neopterygii</taxon>
        <taxon>Teleostei</taxon>
        <taxon>Neoteleostei</taxon>
        <taxon>Acanthomorphata</taxon>
        <taxon>Ovalentaria</taxon>
        <taxon>Cichlomorphae</taxon>
        <taxon>Cichliformes</taxon>
        <taxon>Cichlidae</taxon>
        <taxon>African cichlids</taxon>
        <taxon>Pseudocrenilabrinae</taxon>
        <taxon>Haplochromini</taxon>
        <taxon>Haplochromis</taxon>
    </lineage>
</organism>
<evidence type="ECO:0000313" key="2">
    <source>
        <dbReference type="Ensembl" id="ENSHBUP00000025869.1"/>
    </source>
</evidence>
<dbReference type="InterPro" id="IPR011009">
    <property type="entry name" value="Kinase-like_dom_sf"/>
</dbReference>
<reference evidence="2" key="2">
    <citation type="submission" date="2025-09" db="UniProtKB">
        <authorList>
            <consortium name="Ensembl"/>
        </authorList>
    </citation>
    <scope>IDENTIFICATION</scope>
</reference>
<proteinExistence type="predicted"/>
<dbReference type="InterPro" id="IPR052751">
    <property type="entry name" value="Plant_MAPKKK"/>
</dbReference>